<comment type="caution">
    <text evidence="1">The sequence shown here is derived from an EMBL/GenBank/DDBJ whole genome shotgun (WGS) entry which is preliminary data.</text>
</comment>
<organism evidence="1 2">
    <name type="scientific">Meloidogyne enterolobii</name>
    <name type="common">Root-knot nematode worm</name>
    <name type="synonym">Meloidogyne mayaguensis</name>
    <dbReference type="NCBI Taxonomy" id="390850"/>
    <lineage>
        <taxon>Eukaryota</taxon>
        <taxon>Metazoa</taxon>
        <taxon>Ecdysozoa</taxon>
        <taxon>Nematoda</taxon>
        <taxon>Chromadorea</taxon>
        <taxon>Rhabditida</taxon>
        <taxon>Tylenchina</taxon>
        <taxon>Tylenchomorpha</taxon>
        <taxon>Tylenchoidea</taxon>
        <taxon>Meloidogynidae</taxon>
        <taxon>Meloidogyninae</taxon>
        <taxon>Meloidogyne</taxon>
    </lineage>
</organism>
<accession>A0ACB1AQI3</accession>
<name>A0ACB1AQI3_MELEN</name>
<dbReference type="EMBL" id="CAVMJV010000103">
    <property type="protein sequence ID" value="CAK5098495.1"/>
    <property type="molecule type" value="Genomic_DNA"/>
</dbReference>
<proteinExistence type="predicted"/>
<reference evidence="1" key="1">
    <citation type="submission" date="2023-11" db="EMBL/GenBank/DDBJ databases">
        <authorList>
            <person name="Poullet M."/>
        </authorList>
    </citation>
    <scope>NUCLEOTIDE SEQUENCE</scope>
    <source>
        <strain evidence="1">E1834</strain>
    </source>
</reference>
<evidence type="ECO:0000313" key="2">
    <source>
        <dbReference type="Proteomes" id="UP001497535"/>
    </source>
</evidence>
<gene>
    <name evidence="1" type="ORF">MENTE1834_LOCUS41618</name>
</gene>
<dbReference type="Proteomes" id="UP001497535">
    <property type="component" value="Unassembled WGS sequence"/>
</dbReference>
<protein>
    <submittedName>
        <fullName evidence="1">Uncharacterized protein</fullName>
    </submittedName>
</protein>
<sequence length="61" mass="6976">MPYLKIAHEFWTALSYNEITQFSTEDVVILILDYTPHFKTIGYPLIGNNCLGIPPPPTFPH</sequence>
<evidence type="ECO:0000313" key="1">
    <source>
        <dbReference type="EMBL" id="CAK5098495.1"/>
    </source>
</evidence>
<keyword evidence="2" id="KW-1185">Reference proteome</keyword>